<dbReference type="Gene3D" id="1.10.10.10">
    <property type="entry name" value="Winged helix-like DNA-binding domain superfamily/Winged helix DNA-binding domain"/>
    <property type="match status" value="1"/>
</dbReference>
<feature type="domain" description="S1 motif" evidence="2">
    <location>
        <begin position="69"/>
        <end position="131"/>
    </location>
</feature>
<sequence length="277" mass="31125">MAAIGLMNELEVLKTVDFGVYLDGGPHGEILMPKRYVPENCQVGDTVEVFIYLDSEDRLVATTDKPYVMVGEFAKLKVVSTTAIGAFLDWGLPKDLLVPFREQQVKMEEGKSYLVFVYLDDESQRIVASSKLDKFVDNIPVDYEVGEEVDLIIAGQTDMGYKAIIDNSHWGLIFKNEVFQPLKIGDKLKGFIKNIRPDEKIDLSLEKAGYEKIDSISQSVLDKLKEANGFLPFNDKSDPDVISKTFGISKKNFKKAIGALYKQRLINIEDQGIRLAD</sequence>
<protein>
    <submittedName>
        <fullName evidence="3">S1-like domain-containing RNA-binding protein</fullName>
    </submittedName>
</protein>
<dbReference type="SMART" id="SM00316">
    <property type="entry name" value="S1"/>
    <property type="match status" value="3"/>
</dbReference>
<keyword evidence="4" id="KW-1185">Reference proteome</keyword>
<dbReference type="Pfam" id="PF17783">
    <property type="entry name" value="WHD_CvfB"/>
    <property type="match status" value="1"/>
</dbReference>
<feature type="domain" description="S1 motif" evidence="2">
    <location>
        <begin position="144"/>
        <end position="206"/>
    </location>
</feature>
<dbReference type="PANTHER" id="PTHR37296">
    <property type="entry name" value="CONSERVED VIRULENCE FACTOR B"/>
    <property type="match status" value="1"/>
</dbReference>
<dbReference type="RefSeq" id="WP_282592149.1">
    <property type="nucleotide sequence ID" value="NZ_JAPAAF010000018.1"/>
</dbReference>
<dbReference type="InterPro" id="IPR003029">
    <property type="entry name" value="S1_domain"/>
</dbReference>
<dbReference type="InterPro" id="IPR040764">
    <property type="entry name" value="CvfB_WH"/>
</dbReference>
<dbReference type="InterPro" id="IPR039566">
    <property type="entry name" value="CvfB_S1_st"/>
</dbReference>
<gene>
    <name evidence="3" type="ORF">N2K84_12460</name>
</gene>
<dbReference type="InterPro" id="IPR014464">
    <property type="entry name" value="CvfB_fam"/>
</dbReference>
<reference evidence="3" key="1">
    <citation type="submission" date="2022-10" db="EMBL/GenBank/DDBJ databases">
        <title>Gaoshiqiia sediminis gen. nov., sp. nov., isolated from coastal sediment.</title>
        <authorList>
            <person name="Yu W.X."/>
            <person name="Mu D.S."/>
            <person name="Du J.Z."/>
            <person name="Liang Y.Q."/>
        </authorList>
    </citation>
    <scope>NUCLEOTIDE SEQUENCE</scope>
    <source>
        <strain evidence="3">A06</strain>
    </source>
</reference>
<comment type="caution">
    <text evidence="3">The sequence shown here is derived from an EMBL/GenBank/DDBJ whole genome shotgun (WGS) entry which is preliminary data.</text>
</comment>
<dbReference type="EMBL" id="JAPAAF010000018">
    <property type="protein sequence ID" value="MCW0483548.1"/>
    <property type="molecule type" value="Genomic_DNA"/>
</dbReference>
<dbReference type="InterPro" id="IPR012340">
    <property type="entry name" value="NA-bd_OB-fold"/>
</dbReference>
<name>A0AA41YC21_9BACT</name>
<dbReference type="PIRSF" id="PIRSF012524">
    <property type="entry name" value="YitL_S1"/>
    <property type="match status" value="1"/>
</dbReference>
<dbReference type="Proteomes" id="UP001163821">
    <property type="component" value="Unassembled WGS sequence"/>
</dbReference>
<evidence type="ECO:0000259" key="2">
    <source>
        <dbReference type="SMART" id="SM00316"/>
    </source>
</evidence>
<evidence type="ECO:0000256" key="1">
    <source>
        <dbReference type="PIRNR" id="PIRNR012524"/>
    </source>
</evidence>
<evidence type="ECO:0000313" key="3">
    <source>
        <dbReference type="EMBL" id="MCW0483548.1"/>
    </source>
</evidence>
<feature type="domain" description="S1 motif" evidence="2">
    <location>
        <begin position="3"/>
        <end position="64"/>
    </location>
</feature>
<accession>A0AA41YC21</accession>
<dbReference type="Gene3D" id="2.40.50.140">
    <property type="entry name" value="Nucleic acid-binding proteins"/>
    <property type="match status" value="3"/>
</dbReference>
<dbReference type="PANTHER" id="PTHR37296:SF1">
    <property type="entry name" value="CONSERVED VIRULENCE FACTOR B"/>
    <property type="match status" value="1"/>
</dbReference>
<dbReference type="GO" id="GO:0003676">
    <property type="term" value="F:nucleic acid binding"/>
    <property type="evidence" value="ECO:0007669"/>
    <property type="project" value="InterPro"/>
</dbReference>
<comment type="similarity">
    <text evidence="1">Belongs to the CvfB family.</text>
</comment>
<organism evidence="3 4">
    <name type="scientific">Gaoshiqia sediminis</name>
    <dbReference type="NCBI Taxonomy" id="2986998"/>
    <lineage>
        <taxon>Bacteria</taxon>
        <taxon>Pseudomonadati</taxon>
        <taxon>Bacteroidota</taxon>
        <taxon>Bacteroidia</taxon>
        <taxon>Marinilabiliales</taxon>
        <taxon>Prolixibacteraceae</taxon>
        <taxon>Gaoshiqia</taxon>
    </lineage>
</organism>
<evidence type="ECO:0000313" key="4">
    <source>
        <dbReference type="Proteomes" id="UP001163821"/>
    </source>
</evidence>
<dbReference type="SUPFAM" id="SSF50249">
    <property type="entry name" value="Nucleic acid-binding proteins"/>
    <property type="match status" value="1"/>
</dbReference>
<dbReference type="AlphaFoldDB" id="A0AA41YC21"/>
<dbReference type="Pfam" id="PF13509">
    <property type="entry name" value="S1_2"/>
    <property type="match status" value="2"/>
</dbReference>
<dbReference type="InterPro" id="IPR036388">
    <property type="entry name" value="WH-like_DNA-bd_sf"/>
</dbReference>
<proteinExistence type="inferred from homology"/>